<keyword evidence="6 8" id="KW-0472">Membrane</keyword>
<evidence type="ECO:0000313" key="10">
    <source>
        <dbReference type="Proteomes" id="UP001354971"/>
    </source>
</evidence>
<evidence type="ECO:0000313" key="9">
    <source>
        <dbReference type="EMBL" id="MEE2525443.1"/>
    </source>
</evidence>
<sequence>MRAVERLVPHRLADSFADHAANGLFRQSPEASARAGLTVSQKKLILLAGFMLVATGLIWPAIVWASVQIAAALFFTLLILFRLAAVILPPRLAPSRRLDDADLPVITLLAPVFRETAILDQLMRALGAIDYPPARLDIKIILEEGDAGTIRTARQLAFDSRFELVIVPPGVPQTKPRALNYALRFARGDIISVYDAEDVPHPAQLRAAAEALAAGDERLACVQAPLNWYNDRKSWLTRQFALEYAVQFQAILPLLTRWGMPLPLGGTSNHFRRSALEAAGGWDAYNVTEDADLGFRLARMGYRSEVIAPQTLEEAPETLAPWVKQRSRWLKGFLQTLAVHWRSPARLPVKAHLSLMLTIGAACLSAMLHLPLLLLAALLPLTGIADFHAPAAGLLLCGYAANMLCAGIAIRRAGMRTRLIDILRMPLYWPLQTAAAFKAMAELRTNPYFWAKTEHGFSRAPETECPSPSPSSCRSSPLPPLPSAHGRPATSRIRPKVRA</sequence>
<dbReference type="RefSeq" id="WP_330198106.1">
    <property type="nucleotide sequence ID" value="NZ_JAZDRP010000002.1"/>
</dbReference>
<comment type="subcellular location">
    <subcellularLocation>
        <location evidence="1">Membrane</location>
        <topology evidence="1">Multi-pass membrane protein</topology>
    </subcellularLocation>
</comment>
<accession>A0ABU7LNE1</accession>
<name>A0ABU7LNE1_9PROT</name>
<proteinExistence type="predicted"/>
<gene>
    <name evidence="9" type="ORF">V0U79_03620</name>
</gene>
<reference evidence="9 10" key="1">
    <citation type="submission" date="2024-01" db="EMBL/GenBank/DDBJ databases">
        <title>Hyphobacterium bacterium isolated from marine sediment.</title>
        <authorList>
            <person name="Zhao S."/>
        </authorList>
    </citation>
    <scope>NUCLEOTIDE SEQUENCE [LARGE SCALE GENOMIC DNA]</scope>
    <source>
        <strain evidence="10">HN65</strain>
    </source>
</reference>
<keyword evidence="5 8" id="KW-1133">Transmembrane helix</keyword>
<evidence type="ECO:0000256" key="6">
    <source>
        <dbReference type="ARBA" id="ARBA00023136"/>
    </source>
</evidence>
<dbReference type="EMBL" id="JAZDRP010000002">
    <property type="protein sequence ID" value="MEE2525443.1"/>
    <property type="molecule type" value="Genomic_DNA"/>
</dbReference>
<dbReference type="PANTHER" id="PTHR43867:SF2">
    <property type="entry name" value="CELLULOSE SYNTHASE CATALYTIC SUBUNIT A [UDP-FORMING]"/>
    <property type="match status" value="1"/>
</dbReference>
<dbReference type="InterPro" id="IPR050321">
    <property type="entry name" value="Glycosyltr_2/OpgH_subfam"/>
</dbReference>
<evidence type="ECO:0000256" key="2">
    <source>
        <dbReference type="ARBA" id="ARBA00022676"/>
    </source>
</evidence>
<feature type="region of interest" description="Disordered" evidence="7">
    <location>
        <begin position="459"/>
        <end position="499"/>
    </location>
</feature>
<keyword evidence="4 8" id="KW-0812">Transmembrane</keyword>
<evidence type="ECO:0000256" key="4">
    <source>
        <dbReference type="ARBA" id="ARBA00022692"/>
    </source>
</evidence>
<dbReference type="PANTHER" id="PTHR43867">
    <property type="entry name" value="CELLULOSE SYNTHASE CATALYTIC SUBUNIT A [UDP-FORMING]"/>
    <property type="match status" value="1"/>
</dbReference>
<evidence type="ECO:0000256" key="8">
    <source>
        <dbReference type="SAM" id="Phobius"/>
    </source>
</evidence>
<organism evidence="9 10">
    <name type="scientific">Hyphobacterium lacteum</name>
    <dbReference type="NCBI Taxonomy" id="3116575"/>
    <lineage>
        <taxon>Bacteria</taxon>
        <taxon>Pseudomonadati</taxon>
        <taxon>Pseudomonadota</taxon>
        <taxon>Alphaproteobacteria</taxon>
        <taxon>Maricaulales</taxon>
        <taxon>Maricaulaceae</taxon>
        <taxon>Hyphobacterium</taxon>
    </lineage>
</organism>
<comment type="caution">
    <text evidence="9">The sequence shown here is derived from an EMBL/GenBank/DDBJ whole genome shotgun (WGS) entry which is preliminary data.</text>
</comment>
<feature type="transmembrane region" description="Helical" evidence="8">
    <location>
        <begin position="44"/>
        <end position="63"/>
    </location>
</feature>
<dbReference type="Proteomes" id="UP001354971">
    <property type="component" value="Unassembled WGS sequence"/>
</dbReference>
<dbReference type="Pfam" id="PF13641">
    <property type="entry name" value="Glyco_tranf_2_3"/>
    <property type="match status" value="1"/>
</dbReference>
<keyword evidence="10" id="KW-1185">Reference proteome</keyword>
<feature type="transmembrane region" description="Helical" evidence="8">
    <location>
        <begin position="69"/>
        <end position="88"/>
    </location>
</feature>
<keyword evidence="3 9" id="KW-0808">Transferase</keyword>
<evidence type="ECO:0000256" key="7">
    <source>
        <dbReference type="SAM" id="MobiDB-lite"/>
    </source>
</evidence>
<evidence type="ECO:0000256" key="1">
    <source>
        <dbReference type="ARBA" id="ARBA00004141"/>
    </source>
</evidence>
<dbReference type="Gene3D" id="3.90.550.10">
    <property type="entry name" value="Spore Coat Polysaccharide Biosynthesis Protein SpsA, Chain A"/>
    <property type="match status" value="1"/>
</dbReference>
<protein>
    <submittedName>
        <fullName evidence="9">Glycosyltransferase</fullName>
        <ecNumber evidence="9">2.4.-.-</ecNumber>
    </submittedName>
</protein>
<feature type="transmembrane region" description="Helical" evidence="8">
    <location>
        <begin position="391"/>
        <end position="410"/>
    </location>
</feature>
<dbReference type="GO" id="GO:0016757">
    <property type="term" value="F:glycosyltransferase activity"/>
    <property type="evidence" value="ECO:0007669"/>
    <property type="project" value="UniProtKB-KW"/>
</dbReference>
<dbReference type="SUPFAM" id="SSF53448">
    <property type="entry name" value="Nucleotide-diphospho-sugar transferases"/>
    <property type="match status" value="1"/>
</dbReference>
<dbReference type="InterPro" id="IPR029044">
    <property type="entry name" value="Nucleotide-diphossugar_trans"/>
</dbReference>
<feature type="transmembrane region" description="Helical" evidence="8">
    <location>
        <begin position="355"/>
        <end position="379"/>
    </location>
</feature>
<dbReference type="EC" id="2.4.-.-" evidence="9"/>
<evidence type="ECO:0000256" key="3">
    <source>
        <dbReference type="ARBA" id="ARBA00022679"/>
    </source>
</evidence>
<keyword evidence="2 9" id="KW-0328">Glycosyltransferase</keyword>
<evidence type="ECO:0000256" key="5">
    <source>
        <dbReference type="ARBA" id="ARBA00022989"/>
    </source>
</evidence>